<dbReference type="RefSeq" id="WP_011939745.1">
    <property type="nucleotide sequence ID" value="NC_009483.1"/>
</dbReference>
<dbReference type="PROSITE" id="PS50113">
    <property type="entry name" value="PAC"/>
    <property type="match status" value="1"/>
</dbReference>
<dbReference type="KEGG" id="gur:Gura_2903"/>
<dbReference type="InterPro" id="IPR000014">
    <property type="entry name" value="PAS"/>
</dbReference>
<feature type="domain" description="PAS" evidence="6">
    <location>
        <begin position="248"/>
        <end position="319"/>
    </location>
</feature>
<name>A5G5K7_GEOUR</name>
<dbReference type="InterPro" id="IPR035965">
    <property type="entry name" value="PAS-like_dom_sf"/>
</dbReference>
<dbReference type="PANTHER" id="PTHR47429">
    <property type="entry name" value="PROTEIN TWIN LOV 1"/>
    <property type="match status" value="1"/>
</dbReference>
<feature type="coiled-coil region" evidence="4">
    <location>
        <begin position="358"/>
        <end position="396"/>
    </location>
</feature>
<evidence type="ECO:0000256" key="2">
    <source>
        <dbReference type="ARBA" id="ARBA00022643"/>
    </source>
</evidence>
<dbReference type="SUPFAM" id="SSF55785">
    <property type="entry name" value="PYP-like sensor domain (PAS domain)"/>
    <property type="match status" value="2"/>
</dbReference>
<dbReference type="SMART" id="SM00086">
    <property type="entry name" value="PAC"/>
    <property type="match status" value="1"/>
</dbReference>
<keyword evidence="5" id="KW-1133">Transmembrane helix</keyword>
<dbReference type="AlphaFoldDB" id="A5G5K7"/>
<keyword evidence="5" id="KW-0472">Membrane</keyword>
<feature type="domain" description="PAC" evidence="7">
    <location>
        <begin position="320"/>
        <end position="374"/>
    </location>
</feature>
<keyword evidence="2" id="KW-0288">FMN</keyword>
<keyword evidence="9" id="KW-1185">Reference proteome</keyword>
<keyword evidence="1" id="KW-0285">Flavoprotein</keyword>
<evidence type="ECO:0000259" key="7">
    <source>
        <dbReference type="PROSITE" id="PS50113"/>
    </source>
</evidence>
<gene>
    <name evidence="8" type="ordered locus">Gura_2903</name>
</gene>
<feature type="transmembrane region" description="Helical" evidence="5">
    <location>
        <begin position="55"/>
        <end position="72"/>
    </location>
</feature>
<dbReference type="CDD" id="cd00130">
    <property type="entry name" value="PAS"/>
    <property type="match status" value="1"/>
</dbReference>
<organism evidence="8 9">
    <name type="scientific">Geotalea uraniireducens (strain Rf4)</name>
    <name type="common">Geobacter uraniireducens</name>
    <dbReference type="NCBI Taxonomy" id="351605"/>
    <lineage>
        <taxon>Bacteria</taxon>
        <taxon>Pseudomonadati</taxon>
        <taxon>Thermodesulfobacteriota</taxon>
        <taxon>Desulfuromonadia</taxon>
        <taxon>Geobacterales</taxon>
        <taxon>Geobacteraceae</taxon>
        <taxon>Geotalea</taxon>
    </lineage>
</organism>
<dbReference type="SMART" id="SM00091">
    <property type="entry name" value="PAS"/>
    <property type="match status" value="2"/>
</dbReference>
<dbReference type="OrthoDB" id="489241at2"/>
<keyword evidence="4" id="KW-0175">Coiled coil</keyword>
<dbReference type="PANTHER" id="PTHR47429:SF2">
    <property type="entry name" value="PROTEIN TWIN LOV 1"/>
    <property type="match status" value="1"/>
</dbReference>
<feature type="transmembrane region" description="Helical" evidence="5">
    <location>
        <begin position="21"/>
        <end position="43"/>
    </location>
</feature>
<evidence type="ECO:0000313" key="8">
    <source>
        <dbReference type="EMBL" id="ABQ27075.1"/>
    </source>
</evidence>
<dbReference type="Gene3D" id="3.30.450.20">
    <property type="entry name" value="PAS domain"/>
    <property type="match status" value="2"/>
</dbReference>
<dbReference type="EMBL" id="CP000698">
    <property type="protein sequence ID" value="ABQ27075.1"/>
    <property type="molecule type" value="Genomic_DNA"/>
</dbReference>
<evidence type="ECO:0000313" key="9">
    <source>
        <dbReference type="Proteomes" id="UP000006695"/>
    </source>
</evidence>
<dbReference type="Pfam" id="PF13426">
    <property type="entry name" value="PAS_9"/>
    <property type="match status" value="1"/>
</dbReference>
<sequence length="400" mass="45748">MNNRETRERISGLKRVSARIVMFYAILGGLWILFSDRLLAALVTDPALLIRLQTVKGWLYVLVTALFLYWLINRGQAEIERVAMVRCESETRFQSLFHAVPVSIWEADLSGVKASLDSLQVQQVKDYGQYFAKRPDYLRQILQGLKILDVNATTLEIFAAQSSAELLGALGRVFTPESLPAFRDALKAIAEGRRRFDAEVPVLTLRGECKTLLISLTIPSDSAKFVNVPICVMDVTARRRTEEMLRLLESAVRQTRESITITTADLDLPGPTIVFVNPAFTAMTGYAAEEVIGKTPRILHGPKTERKVQEQMKHRLWQRQTFRCETINYRKDGTEFINEWNVAPIIDKNHQVTHFVAVQRDVTERRQAEEEIKQLNEDLRRRTEELEAVNARFRELGCRS</sequence>
<accession>A5G5K7</accession>
<dbReference type="PROSITE" id="PS50112">
    <property type="entry name" value="PAS"/>
    <property type="match status" value="1"/>
</dbReference>
<evidence type="ECO:0000256" key="4">
    <source>
        <dbReference type="SAM" id="Coils"/>
    </source>
</evidence>
<evidence type="ECO:0000256" key="3">
    <source>
        <dbReference type="ARBA" id="ARBA00022991"/>
    </source>
</evidence>
<evidence type="ECO:0000256" key="5">
    <source>
        <dbReference type="SAM" id="Phobius"/>
    </source>
</evidence>
<dbReference type="STRING" id="351605.Gura_2903"/>
<protein>
    <submittedName>
        <fullName evidence="8">Putative PAS/PAC sensor protein</fullName>
    </submittedName>
</protein>
<evidence type="ECO:0000259" key="6">
    <source>
        <dbReference type="PROSITE" id="PS50112"/>
    </source>
</evidence>
<dbReference type="InterPro" id="IPR001610">
    <property type="entry name" value="PAC"/>
</dbReference>
<reference evidence="8 9" key="1">
    <citation type="submission" date="2007-05" db="EMBL/GenBank/DDBJ databases">
        <title>Complete sequence of Geobacter uraniireducens Rf4.</title>
        <authorList>
            <consortium name="US DOE Joint Genome Institute"/>
            <person name="Copeland A."/>
            <person name="Lucas S."/>
            <person name="Lapidus A."/>
            <person name="Barry K."/>
            <person name="Detter J.C."/>
            <person name="Glavina del Rio T."/>
            <person name="Hammon N."/>
            <person name="Israni S."/>
            <person name="Dalin E."/>
            <person name="Tice H."/>
            <person name="Pitluck S."/>
            <person name="Chertkov O."/>
            <person name="Brettin T."/>
            <person name="Bruce D."/>
            <person name="Han C."/>
            <person name="Schmutz J."/>
            <person name="Larimer F."/>
            <person name="Land M."/>
            <person name="Hauser L."/>
            <person name="Kyrpides N."/>
            <person name="Mikhailova N."/>
            <person name="Shelobolina E."/>
            <person name="Aklujkar M."/>
            <person name="Lovley D."/>
            <person name="Richardson P."/>
        </authorList>
    </citation>
    <scope>NUCLEOTIDE SEQUENCE [LARGE SCALE GENOMIC DNA]</scope>
    <source>
        <strain evidence="8 9">Rf4</strain>
    </source>
</reference>
<evidence type="ECO:0000256" key="1">
    <source>
        <dbReference type="ARBA" id="ARBA00022630"/>
    </source>
</evidence>
<keyword evidence="3" id="KW-0157">Chromophore</keyword>
<dbReference type="InterPro" id="IPR000700">
    <property type="entry name" value="PAS-assoc_C"/>
</dbReference>
<proteinExistence type="predicted"/>
<dbReference type="Proteomes" id="UP000006695">
    <property type="component" value="Chromosome"/>
</dbReference>
<keyword evidence="5" id="KW-0812">Transmembrane</keyword>
<dbReference type="NCBIfam" id="TIGR00229">
    <property type="entry name" value="sensory_box"/>
    <property type="match status" value="1"/>
</dbReference>
<dbReference type="HOGENOM" id="CLU_688425_0_0_7"/>